<feature type="compositionally biased region" description="Polar residues" evidence="1">
    <location>
        <begin position="330"/>
        <end position="342"/>
    </location>
</feature>
<feature type="compositionally biased region" description="Low complexity" evidence="1">
    <location>
        <begin position="555"/>
        <end position="564"/>
    </location>
</feature>
<reference evidence="2" key="1">
    <citation type="journal article" date="2004" name="Nature">
        <title>Genome duplication in the teleost fish Tetraodon nigroviridis reveals the early vertebrate proto-karyotype.</title>
        <authorList>
            <person name="Jaillon O."/>
            <person name="Aury J.-M."/>
            <person name="Brunet F."/>
            <person name="Petit J.-L."/>
            <person name="Stange-Thomann N."/>
            <person name="Mauceli E."/>
            <person name="Bouneau L."/>
            <person name="Fischer C."/>
            <person name="Ozouf-Costaz C."/>
            <person name="Bernot A."/>
            <person name="Nicaud S."/>
            <person name="Jaffe D."/>
            <person name="Fisher S."/>
            <person name="Lutfalla G."/>
            <person name="Dossat C."/>
            <person name="Segurens B."/>
            <person name="Dasilva C."/>
            <person name="Salanoubat M."/>
            <person name="Levy M."/>
            <person name="Boudet N."/>
            <person name="Castellano S."/>
            <person name="Anthouard V."/>
            <person name="Jubin C."/>
            <person name="Castelli V."/>
            <person name="Katinka M."/>
            <person name="Vacherie B."/>
            <person name="Biemont C."/>
            <person name="Skalli Z."/>
            <person name="Cattolico L."/>
            <person name="Poulain J."/>
            <person name="De Berardinis V."/>
            <person name="Cruaud C."/>
            <person name="Duprat S."/>
            <person name="Brottier P."/>
            <person name="Coutanceau J.-P."/>
            <person name="Gouzy J."/>
            <person name="Parra G."/>
            <person name="Lardier G."/>
            <person name="Chapple C."/>
            <person name="McKernan K.J."/>
            <person name="McEwan P."/>
            <person name="Bosak S."/>
            <person name="Kellis M."/>
            <person name="Volff J.-N."/>
            <person name="Guigo R."/>
            <person name="Zody M.C."/>
            <person name="Mesirov J."/>
            <person name="Lindblad-Toh K."/>
            <person name="Birren B."/>
            <person name="Nusbaum C."/>
            <person name="Kahn D."/>
            <person name="Robinson-Rechavi M."/>
            <person name="Laudet V."/>
            <person name="Schachter V."/>
            <person name="Quetier F."/>
            <person name="Saurin W."/>
            <person name="Scarpelli C."/>
            <person name="Wincker P."/>
            <person name="Lander E.S."/>
            <person name="Weissenbach J."/>
            <person name="Roest Crollius H."/>
        </authorList>
    </citation>
    <scope>NUCLEOTIDE SEQUENCE [LARGE SCALE GENOMIC DNA]</scope>
</reference>
<feature type="compositionally biased region" description="Basic and acidic residues" evidence="1">
    <location>
        <begin position="536"/>
        <end position="546"/>
    </location>
</feature>
<dbReference type="EMBL" id="CAAE01014565">
    <property type="protein sequence ID" value="CAF98850.1"/>
    <property type="molecule type" value="Genomic_DNA"/>
</dbReference>
<feature type="region of interest" description="Disordered" evidence="1">
    <location>
        <begin position="528"/>
        <end position="585"/>
    </location>
</feature>
<feature type="compositionally biased region" description="Basic residues" evidence="1">
    <location>
        <begin position="163"/>
        <end position="172"/>
    </location>
</feature>
<feature type="compositionally biased region" description="Pro residues" evidence="1">
    <location>
        <begin position="576"/>
        <end position="585"/>
    </location>
</feature>
<evidence type="ECO:0000256" key="1">
    <source>
        <dbReference type="SAM" id="MobiDB-lite"/>
    </source>
</evidence>
<feature type="compositionally biased region" description="Polar residues" evidence="1">
    <location>
        <begin position="442"/>
        <end position="456"/>
    </location>
</feature>
<feature type="region of interest" description="Disordered" evidence="1">
    <location>
        <begin position="391"/>
        <end position="505"/>
    </location>
</feature>
<feature type="region of interest" description="Disordered" evidence="1">
    <location>
        <begin position="316"/>
        <end position="351"/>
    </location>
</feature>
<feature type="region of interest" description="Disordered" evidence="1">
    <location>
        <begin position="66"/>
        <end position="173"/>
    </location>
</feature>
<feature type="compositionally biased region" description="Basic and acidic residues" evidence="1">
    <location>
        <begin position="83"/>
        <end position="103"/>
    </location>
</feature>
<organism evidence="2">
    <name type="scientific">Tetraodon nigroviridis</name>
    <name type="common">Spotted green pufferfish</name>
    <name type="synonym">Chelonodon nigroviridis</name>
    <dbReference type="NCBI Taxonomy" id="99883"/>
    <lineage>
        <taxon>Eukaryota</taxon>
        <taxon>Metazoa</taxon>
        <taxon>Chordata</taxon>
        <taxon>Craniata</taxon>
        <taxon>Vertebrata</taxon>
        <taxon>Euteleostomi</taxon>
        <taxon>Actinopterygii</taxon>
        <taxon>Neopterygii</taxon>
        <taxon>Teleostei</taxon>
        <taxon>Neoteleostei</taxon>
        <taxon>Acanthomorphata</taxon>
        <taxon>Eupercaria</taxon>
        <taxon>Tetraodontiformes</taxon>
        <taxon>Tetradontoidea</taxon>
        <taxon>Tetraodontidae</taxon>
        <taxon>Tetraodon</taxon>
    </lineage>
</organism>
<gene>
    <name evidence="2" type="ORF">GSTENG00016709001</name>
</gene>
<reference evidence="2" key="2">
    <citation type="submission" date="2004-02" db="EMBL/GenBank/DDBJ databases">
        <authorList>
            <consortium name="Genoscope"/>
            <consortium name="Whitehead Institute Centre for Genome Research"/>
        </authorList>
    </citation>
    <scope>NUCLEOTIDE SEQUENCE</scope>
</reference>
<feature type="compositionally biased region" description="Basic and acidic residues" evidence="1">
    <location>
        <begin position="139"/>
        <end position="151"/>
    </location>
</feature>
<feature type="compositionally biased region" description="Low complexity" evidence="1">
    <location>
        <begin position="425"/>
        <end position="438"/>
    </location>
</feature>
<comment type="caution">
    <text evidence="2">The sequence shown here is derived from an EMBL/GenBank/DDBJ whole genome shotgun (WGS) entry which is preliminary data.</text>
</comment>
<protein>
    <submittedName>
        <fullName evidence="2">(spotted green pufferfish) hypothetical protein</fullName>
    </submittedName>
</protein>
<evidence type="ECO:0000313" key="2">
    <source>
        <dbReference type="EMBL" id="CAF98850.1"/>
    </source>
</evidence>
<feature type="compositionally biased region" description="Basic residues" evidence="1">
    <location>
        <begin position="104"/>
        <end position="113"/>
    </location>
</feature>
<feature type="region of interest" description="Disordered" evidence="1">
    <location>
        <begin position="1"/>
        <end position="49"/>
    </location>
</feature>
<feature type="non-terminal residue" evidence="2">
    <location>
        <position position="585"/>
    </location>
</feature>
<proteinExistence type="predicted"/>
<dbReference type="KEGG" id="tng:GSTEN00016709G001"/>
<dbReference type="OrthoDB" id="9378527at2759"/>
<sequence>MCRDAREPSMAGCSGPLRSQTGPGQRMDSGHMGVISGALGGSWPDQAGYLPTELQFAPDVSTLTGCRAGNLAASPDDQVDSQPGHERTAHPGGDEREGESLDRKQRKKKKRRQKFEESYENSGSRGHFEVGENASSTEDIYHRIGPSRDGEADWEEQLGKCGGRGKRSKSRKKIPEEWGVAAGAFVPPSTAAPLITEEVLMDLGSSVQSSFADSNQNPWSQEAFVEEGLVPKPLSEDLFSATCVSPLVLNSALNATATPFTMPSPTSSATFDSVPPAVYAGDSVDLLADTERSGLDQSNQAGDMVDSGVFDNTSLAQESSAQSLPEADTSAFSPASLSSQGHSPEVLASAPPISPSDALWVLNESQMSTSSTESFDFNNVRSPGLPLALGLSFDTPSPAPLRSPKTTAQDFNLKDDKRKTRKSHSSSSSSSVKSPTSPGENFPQQTSPVISPSQAFLGSGLNPSAKPFFPSFANSMEEGPAVQPVESAVEEGKSDSEEEESDLEPCFLVHAQQERKAMRRAMSECSHLTVPSTLELLDKYPGEKDTGPNPPFSPPSRSGCSPSSMKRSLTVAEDLPPTPPSFLSS</sequence>
<name>Q4SKI2_TETNG</name>
<accession>Q4SKI2</accession>
<dbReference type="AlphaFoldDB" id="Q4SKI2"/>